<evidence type="ECO:0000256" key="1">
    <source>
        <dbReference type="ARBA" id="ARBA00022729"/>
    </source>
</evidence>
<comment type="caution">
    <text evidence="9">The sequence shown here is derived from an EMBL/GenBank/DDBJ whole genome shotgun (WGS) entry which is preliminary data.</text>
</comment>
<reference evidence="9 10" key="1">
    <citation type="journal article" date="2024" name="Curr. Microbiol.">
        <title>Luteibacter sahnii sp. nov., A Novel Yellow-Colored Xanthomonadin Pigment Producing Probiotic Bacterium from Healthy Rice Seed Microbiome.</title>
        <authorList>
            <person name="Jaiswal G."/>
            <person name="Rana R."/>
            <person name="Nayak P.K."/>
            <person name="Chouhan R."/>
            <person name="Gandhi S.G."/>
            <person name="Patel H.K."/>
            <person name="Patil P.B."/>
        </authorList>
    </citation>
    <scope>NUCLEOTIDE SEQUENCE [LARGE SCALE GENOMIC DNA]</scope>
    <source>
        <strain evidence="9 10">PPL201</strain>
    </source>
</reference>
<name>A0ABT6B6V1_9GAMM</name>
<dbReference type="PANTHER" id="PTHR38038:SF1">
    <property type="entry name" value="PENICILLIN-BINDING PROTEIN ACTIVATOR LPOA"/>
    <property type="match status" value="1"/>
</dbReference>
<accession>A0ABT6B6V1</accession>
<sequence>MRAMRVTTLGLLLTAGLAGCVTPGGTSQPRSAAPSGEATQAAQALYTKGQFDQAAQAYLALASQDDANRDYYRLLAAEAYRQEGAIDRAAPVVADIRRSKLEGEDALRFDALRAEIALKKNDPATALSLTGKPPGRVSSQIAQRLAELRARAQAASGDPWSAAQTRVDMDGQLHGLDREENRREILTLLTGLGAQPLAERLAPMSANDPMRPWVVEAQTQLGSATRSPAVLDQAVGTVTGEKNVREGYKVPDKVALLLPLTGPLAGAGAAIRDGFITNYVDAARTHAPRPKVVVYDSGNDAAHAVAAYEKAVADGANVVVGPLNREGVSAIFAKGALPAPMLTLNYPSDNKNLPPSGANEFGLLPETEGAQVADHMADRGLHKAVVIVSTDDFARRAGNAFKAEWQARGGTLSSQVTLDASSIDFASQLSGINVGDAPDDQTDAGVFISMKPQQARLLLPQLRLAKNTLPVFATSHVYAGTDDPAADRDLEGVEFCDAPWLFDAQPGLARRADLGAAFPATKGVAARLFAFGMDAWGLVPYIDWMRGHPGSYLPGATGQLVADEFGRVRRVLIWARFTDGVAHPVAGSLELEAPATAPNVENGGA</sequence>
<dbReference type="Gene3D" id="1.25.40.10">
    <property type="entry name" value="Tetratricopeptide repeat domain"/>
    <property type="match status" value="1"/>
</dbReference>
<feature type="signal peptide" evidence="8">
    <location>
        <begin position="1"/>
        <end position="20"/>
    </location>
</feature>
<gene>
    <name evidence="9" type="ORF">P3W24_01280</name>
</gene>
<dbReference type="EMBL" id="JARJJS010000001">
    <property type="protein sequence ID" value="MDF4023608.1"/>
    <property type="molecule type" value="Genomic_DNA"/>
</dbReference>
<dbReference type="InterPro" id="IPR011990">
    <property type="entry name" value="TPR-like_helical_dom_sf"/>
</dbReference>
<keyword evidence="6" id="KW-0998">Cell outer membrane</keyword>
<organism evidence="9 10">
    <name type="scientific">Luteibacter sahnii</name>
    <dbReference type="NCBI Taxonomy" id="3021977"/>
    <lineage>
        <taxon>Bacteria</taxon>
        <taxon>Pseudomonadati</taxon>
        <taxon>Pseudomonadota</taxon>
        <taxon>Gammaproteobacteria</taxon>
        <taxon>Lysobacterales</taxon>
        <taxon>Rhodanobacteraceae</taxon>
        <taxon>Luteibacter</taxon>
    </lineage>
</organism>
<evidence type="ECO:0000313" key="10">
    <source>
        <dbReference type="Proteomes" id="UP001528850"/>
    </source>
</evidence>
<keyword evidence="4" id="KW-0472">Membrane</keyword>
<evidence type="ECO:0000256" key="4">
    <source>
        <dbReference type="ARBA" id="ARBA00023136"/>
    </source>
</evidence>
<evidence type="ECO:0000256" key="7">
    <source>
        <dbReference type="ARBA" id="ARBA00023288"/>
    </source>
</evidence>
<keyword evidence="5" id="KW-0564">Palmitate</keyword>
<evidence type="ECO:0000256" key="5">
    <source>
        <dbReference type="ARBA" id="ARBA00023139"/>
    </source>
</evidence>
<evidence type="ECO:0000256" key="2">
    <source>
        <dbReference type="ARBA" id="ARBA00022960"/>
    </source>
</evidence>
<keyword evidence="7" id="KW-0449">Lipoprotein</keyword>
<keyword evidence="1 8" id="KW-0732">Signal</keyword>
<dbReference type="Pfam" id="PF04348">
    <property type="entry name" value="LppC"/>
    <property type="match status" value="2"/>
</dbReference>
<proteinExistence type="predicted"/>
<dbReference type="PANTHER" id="PTHR38038">
    <property type="entry name" value="PENICILLIN-BINDING PROTEIN ACTIVATOR LPOA"/>
    <property type="match status" value="1"/>
</dbReference>
<keyword evidence="3" id="KW-0573">Peptidoglycan synthesis</keyword>
<dbReference type="InterPro" id="IPR028082">
    <property type="entry name" value="Peripla_BP_I"/>
</dbReference>
<dbReference type="Proteomes" id="UP001528850">
    <property type="component" value="Unassembled WGS sequence"/>
</dbReference>
<keyword evidence="10" id="KW-1185">Reference proteome</keyword>
<evidence type="ECO:0000256" key="8">
    <source>
        <dbReference type="SAM" id="SignalP"/>
    </source>
</evidence>
<dbReference type="SUPFAM" id="SSF53822">
    <property type="entry name" value="Periplasmic binding protein-like I"/>
    <property type="match status" value="1"/>
</dbReference>
<keyword evidence="2" id="KW-0133">Cell shape</keyword>
<evidence type="ECO:0000256" key="6">
    <source>
        <dbReference type="ARBA" id="ARBA00023237"/>
    </source>
</evidence>
<evidence type="ECO:0000256" key="3">
    <source>
        <dbReference type="ARBA" id="ARBA00022984"/>
    </source>
</evidence>
<dbReference type="CDD" id="cd06339">
    <property type="entry name" value="PBP1_YraM_LppC_lipoprotein-like"/>
    <property type="match status" value="1"/>
</dbReference>
<dbReference type="Gene3D" id="3.40.50.2300">
    <property type="match status" value="2"/>
</dbReference>
<feature type="chain" id="PRO_5045250470" evidence="8">
    <location>
        <begin position="21"/>
        <end position="605"/>
    </location>
</feature>
<protein>
    <submittedName>
        <fullName evidence="9">Penicillin-binding protein activator</fullName>
    </submittedName>
</protein>
<evidence type="ECO:0000313" key="9">
    <source>
        <dbReference type="EMBL" id="MDF4023608.1"/>
    </source>
</evidence>
<dbReference type="InterPro" id="IPR007443">
    <property type="entry name" value="LpoA"/>
</dbReference>
<dbReference type="RefSeq" id="WP_320550944.1">
    <property type="nucleotide sequence ID" value="NZ_JAQLOK010000002.1"/>
</dbReference>
<dbReference type="PROSITE" id="PS51257">
    <property type="entry name" value="PROKAR_LIPOPROTEIN"/>
    <property type="match status" value="1"/>
</dbReference>